<name>Q0RLA1_FRAAA</name>
<reference evidence="2 3" key="1">
    <citation type="journal article" date="2007" name="Genome Res.">
        <title>Genome characteristics of facultatively symbiotic Frankia sp. strains reflect host range and host plant biogeography.</title>
        <authorList>
            <person name="Normand P."/>
            <person name="Lapierre P."/>
            <person name="Tisa L.S."/>
            <person name="Gogarten J.P."/>
            <person name="Alloisio N."/>
            <person name="Bagnarol E."/>
            <person name="Bassi C.A."/>
            <person name="Berry A.M."/>
            <person name="Bickhart D.M."/>
            <person name="Choisne N."/>
            <person name="Couloux A."/>
            <person name="Cournoyer B."/>
            <person name="Cruveiller S."/>
            <person name="Daubin V."/>
            <person name="Demange N."/>
            <person name="Francino M.P."/>
            <person name="Goltsman E."/>
            <person name="Huang Y."/>
            <person name="Kopp O.R."/>
            <person name="Labarre L."/>
            <person name="Lapidus A."/>
            <person name="Lavire C."/>
            <person name="Marechal J."/>
            <person name="Martinez M."/>
            <person name="Mastronunzio J.E."/>
            <person name="Mullin B.C."/>
            <person name="Niemann J."/>
            <person name="Pujic P."/>
            <person name="Rawnsley T."/>
            <person name="Rouy Z."/>
            <person name="Schenowitz C."/>
            <person name="Sellstedt A."/>
            <person name="Tavares F."/>
            <person name="Tomkins J.P."/>
            <person name="Vallenet D."/>
            <person name="Valverde C."/>
            <person name="Wall L.G."/>
            <person name="Wang Y."/>
            <person name="Medigue C."/>
            <person name="Benson D.R."/>
        </authorList>
    </citation>
    <scope>NUCLEOTIDE SEQUENCE [LARGE SCALE GENOMIC DNA]</scope>
    <source>
        <strain evidence="3">DSM 45986 / CECT 9034 / ACN14a</strain>
    </source>
</reference>
<evidence type="ECO:0000313" key="3">
    <source>
        <dbReference type="Proteomes" id="UP000000657"/>
    </source>
</evidence>
<dbReference type="STRING" id="326424.FRAAL3060"/>
<dbReference type="KEGG" id="fal:FRAAL3060"/>
<proteinExistence type="predicted"/>
<dbReference type="Pfam" id="PF13577">
    <property type="entry name" value="SnoaL_4"/>
    <property type="match status" value="1"/>
</dbReference>
<dbReference type="Gene3D" id="3.10.450.50">
    <property type="match status" value="1"/>
</dbReference>
<dbReference type="SUPFAM" id="SSF54427">
    <property type="entry name" value="NTF2-like"/>
    <property type="match status" value="1"/>
</dbReference>
<keyword evidence="3" id="KW-1185">Reference proteome</keyword>
<dbReference type="InterPro" id="IPR032710">
    <property type="entry name" value="NTF2-like_dom_sf"/>
</dbReference>
<dbReference type="CDD" id="cd00531">
    <property type="entry name" value="NTF2_like"/>
    <property type="match status" value="1"/>
</dbReference>
<dbReference type="HOGENOM" id="CLU_1616597_0_0_11"/>
<dbReference type="OrthoDB" id="981191at2"/>
<dbReference type="Proteomes" id="UP000000657">
    <property type="component" value="Chromosome"/>
</dbReference>
<protein>
    <recommendedName>
        <fullName evidence="1">SnoaL-like domain-containing protein</fullName>
    </recommendedName>
</protein>
<dbReference type="EMBL" id="CT573213">
    <property type="protein sequence ID" value="CAJ61704.1"/>
    <property type="molecule type" value="Genomic_DNA"/>
</dbReference>
<dbReference type="InterPro" id="IPR037401">
    <property type="entry name" value="SnoaL-like"/>
</dbReference>
<accession>Q0RLA1</accession>
<dbReference type="AlphaFoldDB" id="Q0RLA1"/>
<dbReference type="RefSeq" id="WP_011604209.1">
    <property type="nucleotide sequence ID" value="NC_008278.1"/>
</dbReference>
<evidence type="ECO:0000313" key="2">
    <source>
        <dbReference type="EMBL" id="CAJ61704.1"/>
    </source>
</evidence>
<feature type="domain" description="SnoaL-like" evidence="1">
    <location>
        <begin position="20"/>
        <end position="138"/>
    </location>
</feature>
<sequence length="164" mass="17116">MPDLPDDRGPAELGWRAGTVLHRYCRAIDQGDAGALRAVFAADAALVVAGGTVEGGPGTQQVFAGRDTVVGILASLFDQRQWARHLVSNLLVDVEADGSVDVRSYFQYWLGRADGTAHGVGDYHVTMREADGRLAITTLSATILQEITLPAAAPAVSTAGAATA</sequence>
<gene>
    <name evidence="2" type="ordered locus">FRAAL3060</name>
</gene>
<organism evidence="2 3">
    <name type="scientific">Frankia alni (strain DSM 45986 / CECT 9034 / ACN14a)</name>
    <dbReference type="NCBI Taxonomy" id="326424"/>
    <lineage>
        <taxon>Bacteria</taxon>
        <taxon>Bacillati</taxon>
        <taxon>Actinomycetota</taxon>
        <taxon>Actinomycetes</taxon>
        <taxon>Frankiales</taxon>
        <taxon>Frankiaceae</taxon>
        <taxon>Frankia</taxon>
    </lineage>
</organism>
<evidence type="ECO:0000259" key="1">
    <source>
        <dbReference type="Pfam" id="PF13577"/>
    </source>
</evidence>